<dbReference type="PANTHER" id="PTHR38011">
    <property type="entry name" value="DIHYDROFOLATE REDUCTASE FAMILY PROTEIN (AFU_ORTHOLOGUE AFUA_8G06820)"/>
    <property type="match status" value="1"/>
</dbReference>
<dbReference type="PANTHER" id="PTHR38011:SF11">
    <property type="entry name" value="2,5-DIAMINO-6-RIBOSYLAMINO-4(3H)-PYRIMIDINONE 5'-PHOSPHATE REDUCTASE"/>
    <property type="match status" value="1"/>
</dbReference>
<evidence type="ECO:0000259" key="1">
    <source>
        <dbReference type="Pfam" id="PF01872"/>
    </source>
</evidence>
<dbReference type="InterPro" id="IPR050765">
    <property type="entry name" value="Riboflavin_Biosynth_HTPR"/>
</dbReference>
<keyword evidence="3" id="KW-1185">Reference proteome</keyword>
<name>A0ABS3ETK5_9FLAO</name>
<dbReference type="Proteomes" id="UP000664163">
    <property type="component" value="Unassembled WGS sequence"/>
</dbReference>
<reference evidence="2 3" key="1">
    <citation type="submission" date="2021-03" db="EMBL/GenBank/DDBJ databases">
        <title>Muricauda sp. CAU 1631 isolated from Incheon.</title>
        <authorList>
            <person name="Kim W."/>
        </authorList>
    </citation>
    <scope>NUCLEOTIDE SEQUENCE [LARGE SCALE GENOMIC DNA]</scope>
    <source>
        <strain evidence="2 3">CAU 1631</strain>
    </source>
</reference>
<dbReference type="InterPro" id="IPR002734">
    <property type="entry name" value="RibDG_C"/>
</dbReference>
<gene>
    <name evidence="2" type="ORF">J0X13_01880</name>
</gene>
<dbReference type="Pfam" id="PF01872">
    <property type="entry name" value="RibD_C"/>
    <property type="match status" value="1"/>
</dbReference>
<dbReference type="RefSeq" id="WP_207069784.1">
    <property type="nucleotide sequence ID" value="NZ_JAFLND010000001.1"/>
</dbReference>
<dbReference type="InterPro" id="IPR024072">
    <property type="entry name" value="DHFR-like_dom_sf"/>
</dbReference>
<sequence length="189" mass="21314">MRKIIYYVASSLDGYIAGKNDDISKFILQGEGVEKYRSDLANFGTVVMGRKTYEFGFQYGLKPGQPAYPNMENHIFSNSIKIDNLSEFVKIEKLSVDRVKEIRENANTDIYLCGGGEFAGWLLDNGLIDQLKLKLNPVVLGNGTKLFGSSTTNENWVLTEKESFLDGLQILTYNKKIKSTGHNIEKQRL</sequence>
<evidence type="ECO:0000313" key="2">
    <source>
        <dbReference type="EMBL" id="MBO0329276.1"/>
    </source>
</evidence>
<protein>
    <submittedName>
        <fullName evidence="2">Dihydrofolate reductase</fullName>
    </submittedName>
</protein>
<dbReference type="Gene3D" id="3.40.430.10">
    <property type="entry name" value="Dihydrofolate Reductase, subunit A"/>
    <property type="match status" value="1"/>
</dbReference>
<feature type="domain" description="Bacterial bifunctional deaminase-reductase C-terminal" evidence="1">
    <location>
        <begin position="2"/>
        <end position="164"/>
    </location>
</feature>
<dbReference type="SUPFAM" id="SSF53597">
    <property type="entry name" value="Dihydrofolate reductase-like"/>
    <property type="match status" value="1"/>
</dbReference>
<organism evidence="2 3">
    <name type="scientific">[Muricauda] lutisoli</name>
    <dbReference type="NCBI Taxonomy" id="2816035"/>
    <lineage>
        <taxon>Bacteria</taxon>
        <taxon>Pseudomonadati</taxon>
        <taxon>Bacteroidota</taxon>
        <taxon>Flavobacteriia</taxon>
        <taxon>Flavobacteriales</taxon>
        <taxon>Flavobacteriaceae</taxon>
        <taxon>Allomuricauda</taxon>
    </lineage>
</organism>
<evidence type="ECO:0000313" key="3">
    <source>
        <dbReference type="Proteomes" id="UP000664163"/>
    </source>
</evidence>
<comment type="caution">
    <text evidence="2">The sequence shown here is derived from an EMBL/GenBank/DDBJ whole genome shotgun (WGS) entry which is preliminary data.</text>
</comment>
<accession>A0ABS3ETK5</accession>
<proteinExistence type="predicted"/>
<dbReference type="EMBL" id="JAFLND010000001">
    <property type="protein sequence ID" value="MBO0329276.1"/>
    <property type="molecule type" value="Genomic_DNA"/>
</dbReference>